<dbReference type="HOGENOM" id="CLU_2121312_0_0_1"/>
<reference evidence="1 3" key="3">
    <citation type="journal article" date="2015" name="BMC Genomics">
        <title>The completed genome sequence of the pathogenic ascomycete fungus Fusarium graminearum.</title>
        <authorList>
            <person name="King R."/>
            <person name="Urban M."/>
            <person name="Hammond-Kosack M.C."/>
            <person name="Hassani-Pak K."/>
            <person name="Hammond-Kosack K.E."/>
        </authorList>
    </citation>
    <scope>NUCLEOTIDE SEQUENCE [LARGE SCALE GENOMIC DNA]</scope>
    <source>
        <strain evidence="3">ATCC MYA-4620 / CBS 123657 / FGSC 9075 / NRRL 31084 / PH-1</strain>
        <strain evidence="1">PH-1</strain>
    </source>
</reference>
<reference evidence="2" key="4">
    <citation type="submission" date="2017-01" db="UniProtKB">
        <authorList>
            <consortium name="EnsemblFungi"/>
        </authorList>
    </citation>
    <scope>IDENTIFICATION</scope>
    <source>
        <strain evidence="2">PH-1 / ATCC MYA-4620 / FGSC 9075 / NRRL 31084</strain>
    </source>
</reference>
<dbReference type="Proteomes" id="UP000070720">
    <property type="component" value="Chromosome 3"/>
</dbReference>
<gene>
    <name evidence="1" type="ORF">FGRAMPH1_01T17789</name>
</gene>
<evidence type="ECO:0000313" key="2">
    <source>
        <dbReference type="EnsemblFungi" id="CEF88558"/>
    </source>
</evidence>
<dbReference type="AlphaFoldDB" id="I1S7A4"/>
<dbReference type="InParanoid" id="I1S7A4"/>
<name>I1S7A4_GIBZE</name>
<dbReference type="VEuPathDB" id="FungiDB:FGRAMPH1_01G17789"/>
<dbReference type="RefSeq" id="XP_011323916.1">
    <property type="nucleotide sequence ID" value="XM_011325614.1"/>
</dbReference>
<evidence type="ECO:0000313" key="3">
    <source>
        <dbReference type="Proteomes" id="UP000070720"/>
    </source>
</evidence>
<accession>I1S7A4</accession>
<reference evidence="2 3" key="2">
    <citation type="journal article" date="2010" name="Nature">
        <title>Comparative genomics reveals mobile pathogenicity chromosomes in Fusarium.</title>
        <authorList>
            <person name="Ma L.J."/>
            <person name="van der Does H.C."/>
            <person name="Borkovich K.A."/>
            <person name="Coleman J.J."/>
            <person name="Daboussi M.J."/>
            <person name="Di Pietro A."/>
            <person name="Dufresne M."/>
            <person name="Freitag M."/>
            <person name="Grabherr M."/>
            <person name="Henrissat B."/>
            <person name="Houterman P.M."/>
            <person name="Kang S."/>
            <person name="Shim W.B."/>
            <person name="Woloshuk C."/>
            <person name="Xie X."/>
            <person name="Xu J.R."/>
            <person name="Antoniw J."/>
            <person name="Baker S.E."/>
            <person name="Bluhm B.H."/>
            <person name="Breakspear A."/>
            <person name="Brown D.W."/>
            <person name="Butchko R.A."/>
            <person name="Chapman S."/>
            <person name="Coulson R."/>
            <person name="Coutinho P.M."/>
            <person name="Danchin E.G."/>
            <person name="Diener A."/>
            <person name="Gale L.R."/>
            <person name="Gardiner D.M."/>
            <person name="Goff S."/>
            <person name="Hammond-Kosack K.E."/>
            <person name="Hilburn K."/>
            <person name="Hua-Van A."/>
            <person name="Jonkers W."/>
            <person name="Kazan K."/>
            <person name="Kodira C.D."/>
            <person name="Koehrsen M."/>
            <person name="Kumar L."/>
            <person name="Lee Y.H."/>
            <person name="Li L."/>
            <person name="Manners J.M."/>
            <person name="Miranda-Saavedra D."/>
            <person name="Mukherjee M."/>
            <person name="Park G."/>
            <person name="Park J."/>
            <person name="Park S.Y."/>
            <person name="Proctor R.H."/>
            <person name="Regev A."/>
            <person name="Ruiz-Roldan M.C."/>
            <person name="Sain D."/>
            <person name="Sakthikumar S."/>
            <person name="Sykes S."/>
            <person name="Schwartz D.C."/>
            <person name="Turgeon B.G."/>
            <person name="Wapinski I."/>
            <person name="Yoder O."/>
            <person name="Young S."/>
            <person name="Zeng Q."/>
            <person name="Zhou S."/>
            <person name="Galagan J."/>
            <person name="Cuomo C.A."/>
            <person name="Kistler H.C."/>
            <person name="Rep M."/>
        </authorList>
    </citation>
    <scope>GENOME REANNOTATION</scope>
    <source>
        <strain evidence="3">ATCC MYA-4620 / CBS 123657 / FGSC 9075 / NRRL 31084 / PH-1</strain>
        <strain evidence="2">PH-1 / ATCC MYA-4620 / FGSC 9075 / NRRL 31084</strain>
    </source>
</reference>
<keyword evidence="3" id="KW-1185">Reference proteome</keyword>
<evidence type="ECO:0000313" key="1">
    <source>
        <dbReference type="EMBL" id="CEF88558.1"/>
    </source>
</evidence>
<protein>
    <submittedName>
        <fullName evidence="1">Chromosome 3, complete genome</fullName>
    </submittedName>
</protein>
<dbReference type="EMBL" id="HG970334">
    <property type="protein sequence ID" value="CEF88558.1"/>
    <property type="molecule type" value="Genomic_DNA"/>
</dbReference>
<proteinExistence type="predicted"/>
<dbReference type="KEGG" id="fgr:FGSG_12727"/>
<sequence>MTLAQWNRGTSARTSGTPLQAIHWTYTATASPLSGMLVIERVSNSLNGVRICTNRYIVPTSSPRSCHGLAALPLDDTKIQRERGTNFKGHLFATVPAYLGYLDSQSSQLDDPIR</sequence>
<dbReference type="EnsemblFungi" id="CEF88558">
    <property type="protein sequence ID" value="CEF88558"/>
    <property type="gene ID" value="FGRRES_12727"/>
</dbReference>
<reference evidence="2 3" key="1">
    <citation type="journal article" date="2007" name="Science">
        <title>The Fusarium graminearum genome reveals a link between localized polymorphism and pathogen specialization.</title>
        <authorList>
            <person name="Cuomo C.A."/>
            <person name="Gueldener U."/>
            <person name="Xu J.-R."/>
            <person name="Trail F."/>
            <person name="Turgeon B.G."/>
            <person name="Di Pietro A."/>
            <person name="Walton J.D."/>
            <person name="Ma L.-J."/>
            <person name="Baker S.E."/>
            <person name="Rep M."/>
            <person name="Adam G."/>
            <person name="Antoniw J."/>
            <person name="Baldwin T."/>
            <person name="Calvo S.E."/>
            <person name="Chang Y.-L."/>
            <person name="DeCaprio D."/>
            <person name="Gale L.R."/>
            <person name="Gnerre S."/>
            <person name="Goswami R.S."/>
            <person name="Hammond-Kosack K."/>
            <person name="Harris L.J."/>
            <person name="Hilburn K."/>
            <person name="Kennell J.C."/>
            <person name="Kroken S."/>
            <person name="Magnuson J.K."/>
            <person name="Mannhaupt G."/>
            <person name="Mauceli E.W."/>
            <person name="Mewes H.-W."/>
            <person name="Mitterbauer R."/>
            <person name="Muehlbauer G."/>
            <person name="Muensterkoetter M."/>
            <person name="Nelson D."/>
            <person name="O'Donnell K."/>
            <person name="Ouellet T."/>
            <person name="Qi W."/>
            <person name="Quesneville H."/>
            <person name="Roncero M.I.G."/>
            <person name="Seong K.-Y."/>
            <person name="Tetko I.V."/>
            <person name="Urban M."/>
            <person name="Waalwijk C."/>
            <person name="Ward T.J."/>
            <person name="Yao J."/>
            <person name="Birren B.W."/>
            <person name="Kistler H.C."/>
        </authorList>
    </citation>
    <scope>NUCLEOTIDE SEQUENCE [LARGE SCALE GENOMIC DNA]</scope>
    <source>
        <strain evidence="3">ATCC MYA-4620 / CBS 123657 / FGSC 9075 / NRRL 31084 / PH-1</strain>
        <strain evidence="2">PH-1 / ATCC MYA-4620 / FGSC 9075 / NRRL 31084</strain>
    </source>
</reference>
<accession>A0A098E5B9</accession>
<organism evidence="1 3">
    <name type="scientific">Gibberella zeae (strain ATCC MYA-4620 / CBS 123657 / FGSC 9075 / NRRL 31084 / PH-1)</name>
    <name type="common">Wheat head blight fungus</name>
    <name type="synonym">Fusarium graminearum</name>
    <dbReference type="NCBI Taxonomy" id="229533"/>
    <lineage>
        <taxon>Eukaryota</taxon>
        <taxon>Fungi</taxon>
        <taxon>Dikarya</taxon>
        <taxon>Ascomycota</taxon>
        <taxon>Pezizomycotina</taxon>
        <taxon>Sordariomycetes</taxon>
        <taxon>Hypocreomycetidae</taxon>
        <taxon>Hypocreales</taxon>
        <taxon>Nectriaceae</taxon>
        <taxon>Fusarium</taxon>
    </lineage>
</organism>